<keyword evidence="3" id="KW-1185">Reference proteome</keyword>
<keyword evidence="1" id="KW-0732">Signal</keyword>
<dbReference type="RefSeq" id="WP_230276821.1">
    <property type="nucleotide sequence ID" value="NZ_JAJKFW010000064.1"/>
</dbReference>
<organism evidence="2 3">
    <name type="scientific">Rhodopirellula halodulae</name>
    <dbReference type="NCBI Taxonomy" id="2894198"/>
    <lineage>
        <taxon>Bacteria</taxon>
        <taxon>Pseudomonadati</taxon>
        <taxon>Planctomycetota</taxon>
        <taxon>Planctomycetia</taxon>
        <taxon>Pirellulales</taxon>
        <taxon>Pirellulaceae</taxon>
        <taxon>Rhodopirellula</taxon>
    </lineage>
</organism>
<evidence type="ECO:0000256" key="1">
    <source>
        <dbReference type="SAM" id="SignalP"/>
    </source>
</evidence>
<reference evidence="2" key="1">
    <citation type="submission" date="2021-11" db="EMBL/GenBank/DDBJ databases">
        <title>Genome sequence.</title>
        <authorList>
            <person name="Sun Q."/>
        </authorList>
    </citation>
    <scope>NUCLEOTIDE SEQUENCE</scope>
    <source>
        <strain evidence="2">JC740</strain>
    </source>
</reference>
<protein>
    <recommendedName>
        <fullName evidence="4">Transmembrane protein</fullName>
    </recommendedName>
</protein>
<feature type="signal peptide" evidence="1">
    <location>
        <begin position="1"/>
        <end position="19"/>
    </location>
</feature>
<proteinExistence type="predicted"/>
<evidence type="ECO:0000313" key="3">
    <source>
        <dbReference type="Proteomes" id="UP001430306"/>
    </source>
</evidence>
<feature type="chain" id="PRO_5047174149" description="Transmembrane protein" evidence="1">
    <location>
        <begin position="20"/>
        <end position="127"/>
    </location>
</feature>
<dbReference type="EMBL" id="JAJKFW010000064">
    <property type="protein sequence ID" value="MCC9645180.1"/>
    <property type="molecule type" value="Genomic_DNA"/>
</dbReference>
<name>A0ABS8NNV7_9BACT</name>
<comment type="caution">
    <text evidence="2">The sequence shown here is derived from an EMBL/GenBank/DDBJ whole genome shotgun (WGS) entry which is preliminary data.</text>
</comment>
<gene>
    <name evidence="2" type="ORF">LOC71_23115</name>
</gene>
<accession>A0ABS8NNV7</accession>
<sequence>MKNLSAMQLCIVTTFMAFSTGLSLWCETVDFAESRIHSDSRFPICGHCTLQFLEELDDPKQFVARTQLLAQMSSYVAAMSFVALVVTSTCQLIELGVGTAMEAMSSFTQARIARWRAAKTPKTGQAL</sequence>
<evidence type="ECO:0008006" key="4">
    <source>
        <dbReference type="Google" id="ProtNLM"/>
    </source>
</evidence>
<dbReference type="Proteomes" id="UP001430306">
    <property type="component" value="Unassembled WGS sequence"/>
</dbReference>
<evidence type="ECO:0000313" key="2">
    <source>
        <dbReference type="EMBL" id="MCC9645180.1"/>
    </source>
</evidence>